<dbReference type="AlphaFoldDB" id="A0A167R381"/>
<organism evidence="1 2">
    <name type="scientific">Calocera viscosa (strain TUFC12733)</name>
    <dbReference type="NCBI Taxonomy" id="1330018"/>
    <lineage>
        <taxon>Eukaryota</taxon>
        <taxon>Fungi</taxon>
        <taxon>Dikarya</taxon>
        <taxon>Basidiomycota</taxon>
        <taxon>Agaricomycotina</taxon>
        <taxon>Dacrymycetes</taxon>
        <taxon>Dacrymycetales</taxon>
        <taxon>Dacrymycetaceae</taxon>
        <taxon>Calocera</taxon>
    </lineage>
</organism>
<sequence length="311" mass="34295">MADTDHRLTAGLCQQLLKGNVPVNGTFQIVKIESLMHMGIAASPIRHKVTISDGTARIPVVFSFILSDAILKGHLHVHDIVKLVDSQTFRYPGFLIVIIKHVSHPYSYDGVWGHPTDLSIDNADPCPLRPEDITVYPPSAPVLPVVRRPEGQANLPLVRPPPVHPPVLVGPPVLVRPPVPAHPPVPIPPVALLSHGPVHNPSLRHVEINQLSLGLTGWYIIARVIDKIIPHSMRSPATVILADYMSYAPLICFDEPERTALASCEIGKVYRLSRTSLHGEEKFNMGAKVQLRLHTMSSLYEARTFKYVTVL</sequence>
<name>A0A167R381_CALVF</name>
<dbReference type="Gene3D" id="2.40.50.140">
    <property type="entry name" value="Nucleic acid-binding proteins"/>
    <property type="match status" value="1"/>
</dbReference>
<keyword evidence="2" id="KW-1185">Reference proteome</keyword>
<reference evidence="1 2" key="1">
    <citation type="journal article" date="2016" name="Mol. Biol. Evol.">
        <title>Comparative Genomics of Early-Diverging Mushroom-Forming Fungi Provides Insights into the Origins of Lignocellulose Decay Capabilities.</title>
        <authorList>
            <person name="Nagy L.G."/>
            <person name="Riley R."/>
            <person name="Tritt A."/>
            <person name="Adam C."/>
            <person name="Daum C."/>
            <person name="Floudas D."/>
            <person name="Sun H."/>
            <person name="Yadav J.S."/>
            <person name="Pangilinan J."/>
            <person name="Larsson K.H."/>
            <person name="Matsuura K."/>
            <person name="Barry K."/>
            <person name="Labutti K."/>
            <person name="Kuo R."/>
            <person name="Ohm R.A."/>
            <person name="Bhattacharya S.S."/>
            <person name="Shirouzu T."/>
            <person name="Yoshinaga Y."/>
            <person name="Martin F.M."/>
            <person name="Grigoriev I.V."/>
            <person name="Hibbett D.S."/>
        </authorList>
    </citation>
    <scope>NUCLEOTIDE SEQUENCE [LARGE SCALE GENOMIC DNA]</scope>
    <source>
        <strain evidence="1 2">TUFC12733</strain>
    </source>
</reference>
<dbReference type="Proteomes" id="UP000076738">
    <property type="component" value="Unassembled WGS sequence"/>
</dbReference>
<evidence type="ECO:0000313" key="2">
    <source>
        <dbReference type="Proteomes" id="UP000076738"/>
    </source>
</evidence>
<protein>
    <recommendedName>
        <fullName evidence="3">Replication factor-A protein 1 N-terminal domain-containing protein</fullName>
    </recommendedName>
</protein>
<accession>A0A167R381</accession>
<dbReference type="EMBL" id="KV417269">
    <property type="protein sequence ID" value="KZP00514.1"/>
    <property type="molecule type" value="Genomic_DNA"/>
</dbReference>
<evidence type="ECO:0008006" key="3">
    <source>
        <dbReference type="Google" id="ProtNLM"/>
    </source>
</evidence>
<gene>
    <name evidence="1" type="ORF">CALVIDRAFT_560479</name>
</gene>
<dbReference type="InterPro" id="IPR012340">
    <property type="entry name" value="NA-bd_OB-fold"/>
</dbReference>
<evidence type="ECO:0000313" key="1">
    <source>
        <dbReference type="EMBL" id="KZP00514.1"/>
    </source>
</evidence>
<proteinExistence type="predicted"/>